<evidence type="ECO:0000313" key="2">
    <source>
        <dbReference type="EMBL" id="OGG55155.1"/>
    </source>
</evidence>
<evidence type="ECO:0000313" key="3">
    <source>
        <dbReference type="Proteomes" id="UP000177659"/>
    </source>
</evidence>
<feature type="transmembrane region" description="Helical" evidence="1">
    <location>
        <begin position="6"/>
        <end position="27"/>
    </location>
</feature>
<keyword evidence="1" id="KW-0812">Transmembrane</keyword>
<dbReference type="EMBL" id="MFLC01000014">
    <property type="protein sequence ID" value="OGG55155.1"/>
    <property type="molecule type" value="Genomic_DNA"/>
</dbReference>
<proteinExistence type="predicted"/>
<reference evidence="2 3" key="1">
    <citation type="journal article" date="2016" name="Nat. Commun.">
        <title>Thousands of microbial genomes shed light on interconnected biogeochemical processes in an aquifer system.</title>
        <authorList>
            <person name="Anantharaman K."/>
            <person name="Brown C.T."/>
            <person name="Hug L.A."/>
            <person name="Sharon I."/>
            <person name="Castelle C.J."/>
            <person name="Probst A.J."/>
            <person name="Thomas B.C."/>
            <person name="Singh A."/>
            <person name="Wilkins M.J."/>
            <person name="Karaoz U."/>
            <person name="Brodie E.L."/>
            <person name="Williams K.H."/>
            <person name="Hubbard S.S."/>
            <person name="Banfield J.F."/>
        </authorList>
    </citation>
    <scope>NUCLEOTIDE SEQUENCE [LARGE SCALE GENOMIC DNA]</scope>
</reference>
<protein>
    <submittedName>
        <fullName evidence="2">Uncharacterized protein</fullName>
    </submittedName>
</protein>
<comment type="caution">
    <text evidence="2">The sequence shown here is derived from an EMBL/GenBank/DDBJ whole genome shotgun (WGS) entry which is preliminary data.</text>
</comment>
<accession>A0A1F6D1A0</accession>
<dbReference type="AlphaFoldDB" id="A0A1F6D1A0"/>
<evidence type="ECO:0000256" key="1">
    <source>
        <dbReference type="SAM" id="Phobius"/>
    </source>
</evidence>
<keyword evidence="1" id="KW-0472">Membrane</keyword>
<sequence length="70" mass="8316">MEVDMVIRIFLLVLLIIVCVLILRGAYKQRRETREMCSVITGIPEETLDKMVKQINKERKKQTKFFSSRE</sequence>
<gene>
    <name evidence="2" type="ORF">A3D62_02870</name>
</gene>
<keyword evidence="1" id="KW-1133">Transmembrane helix</keyword>
<name>A0A1F6D1A0_9BACT</name>
<dbReference type="Proteomes" id="UP000177659">
    <property type="component" value="Unassembled WGS sequence"/>
</dbReference>
<organism evidence="2 3">
    <name type="scientific">Candidatus Kaiserbacteria bacterium RIFCSPHIGHO2_02_FULL_49_11</name>
    <dbReference type="NCBI Taxonomy" id="1798489"/>
    <lineage>
        <taxon>Bacteria</taxon>
        <taxon>Candidatus Kaiseribacteriota</taxon>
    </lineage>
</organism>